<evidence type="ECO:0008006" key="3">
    <source>
        <dbReference type="Google" id="ProtNLM"/>
    </source>
</evidence>
<dbReference type="AlphaFoldDB" id="A0A9D2HE91"/>
<dbReference type="InterPro" id="IPR011006">
    <property type="entry name" value="CheY-like_superfamily"/>
</dbReference>
<evidence type="ECO:0000313" key="1">
    <source>
        <dbReference type="EMBL" id="HJA08787.1"/>
    </source>
</evidence>
<dbReference type="Proteomes" id="UP000824225">
    <property type="component" value="Unassembled WGS sequence"/>
</dbReference>
<sequence length="128" mass="13720">MAADILLATSRPDVWNACLSVFGDRGYVVRRAVDMADCLAVVRSTAPRLVVLDLDLDPTALRRAVIDVLMINAAVHTAAVTNLEEEAFHDAMEGLGMLMSLPTSPGPHDVERLLDALEALELPNSPSA</sequence>
<organism evidence="1 2">
    <name type="scientific">Candidatus Mailhella merdigallinarum</name>
    <dbReference type="NCBI Taxonomy" id="2838658"/>
    <lineage>
        <taxon>Bacteria</taxon>
        <taxon>Pseudomonadati</taxon>
        <taxon>Thermodesulfobacteriota</taxon>
        <taxon>Desulfovibrionia</taxon>
        <taxon>Desulfovibrionales</taxon>
        <taxon>Desulfovibrionaceae</taxon>
        <taxon>Mailhella</taxon>
    </lineage>
</organism>
<protein>
    <recommendedName>
        <fullName evidence="3">Response regulatory domain-containing protein</fullName>
    </recommendedName>
</protein>
<dbReference type="SUPFAM" id="SSF52172">
    <property type="entry name" value="CheY-like"/>
    <property type="match status" value="1"/>
</dbReference>
<accession>A0A9D2HE91</accession>
<comment type="caution">
    <text evidence="1">The sequence shown here is derived from an EMBL/GenBank/DDBJ whole genome shotgun (WGS) entry which is preliminary data.</text>
</comment>
<evidence type="ECO:0000313" key="2">
    <source>
        <dbReference type="Proteomes" id="UP000824225"/>
    </source>
</evidence>
<gene>
    <name evidence="1" type="ORF">H9962_06330</name>
</gene>
<name>A0A9D2HE91_9BACT</name>
<dbReference type="EMBL" id="DXAN01000021">
    <property type="protein sequence ID" value="HJA08787.1"/>
    <property type="molecule type" value="Genomic_DNA"/>
</dbReference>
<reference evidence="1" key="1">
    <citation type="journal article" date="2021" name="PeerJ">
        <title>Extensive microbial diversity within the chicken gut microbiome revealed by metagenomics and culture.</title>
        <authorList>
            <person name="Gilroy R."/>
            <person name="Ravi A."/>
            <person name="Getino M."/>
            <person name="Pursley I."/>
            <person name="Horton D.L."/>
            <person name="Alikhan N.F."/>
            <person name="Baker D."/>
            <person name="Gharbi K."/>
            <person name="Hall N."/>
            <person name="Watson M."/>
            <person name="Adriaenssens E.M."/>
            <person name="Foster-Nyarko E."/>
            <person name="Jarju S."/>
            <person name="Secka A."/>
            <person name="Antonio M."/>
            <person name="Oren A."/>
            <person name="Chaudhuri R.R."/>
            <person name="La Ragione R."/>
            <person name="Hildebrand F."/>
            <person name="Pallen M.J."/>
        </authorList>
    </citation>
    <scope>NUCLEOTIDE SEQUENCE</scope>
    <source>
        <strain evidence="1">CHK186-16707</strain>
    </source>
</reference>
<reference evidence="1" key="2">
    <citation type="submission" date="2021-04" db="EMBL/GenBank/DDBJ databases">
        <authorList>
            <person name="Gilroy R."/>
        </authorList>
    </citation>
    <scope>NUCLEOTIDE SEQUENCE</scope>
    <source>
        <strain evidence="1">CHK186-16707</strain>
    </source>
</reference>
<proteinExistence type="predicted"/>